<keyword evidence="2" id="KW-0456">Lyase</keyword>
<dbReference type="Gene3D" id="3.30.720.120">
    <property type="match status" value="1"/>
</dbReference>
<dbReference type="GO" id="GO:0016829">
    <property type="term" value="F:lyase activity"/>
    <property type="evidence" value="ECO:0007669"/>
    <property type="project" value="UniProtKB-KW"/>
</dbReference>
<dbReference type="SUPFAM" id="SSF54593">
    <property type="entry name" value="Glyoxalase/Bleomycin resistance protein/Dihydroxybiphenyl dioxygenase"/>
    <property type="match status" value="1"/>
</dbReference>
<keyword evidence="2" id="KW-0560">Oxidoreductase</keyword>
<dbReference type="Gene3D" id="3.30.720.110">
    <property type="match status" value="1"/>
</dbReference>
<accession>A0A7Y9IQD7</accession>
<feature type="domain" description="VOC" evidence="1">
    <location>
        <begin position="2"/>
        <end position="120"/>
    </location>
</feature>
<sequence>MSVPSMTILYVDNAEQSGAFYARLLDQQPVEASPTFLLFVLANGLKLGLWSKHTCKPAPATTGGGSELAIAVDDEAAVDALFESWSATGVTVLQSPVLLDFGYTFVIADPDGHRVRVYTMIEG</sequence>
<dbReference type="Pfam" id="PF00903">
    <property type="entry name" value="Glyoxalase"/>
    <property type="match status" value="1"/>
</dbReference>
<dbReference type="InterPro" id="IPR026275">
    <property type="entry name" value="Glyoxalase/dOase/EhpR"/>
</dbReference>
<dbReference type="GO" id="GO:0051213">
    <property type="term" value="F:dioxygenase activity"/>
    <property type="evidence" value="ECO:0007669"/>
    <property type="project" value="UniProtKB-KW"/>
</dbReference>
<dbReference type="AlphaFoldDB" id="A0A7Y9IQD7"/>
<dbReference type="PROSITE" id="PS51819">
    <property type="entry name" value="VOC"/>
    <property type="match status" value="1"/>
</dbReference>
<dbReference type="Proteomes" id="UP000542125">
    <property type="component" value="Unassembled WGS sequence"/>
</dbReference>
<dbReference type="InterPro" id="IPR037523">
    <property type="entry name" value="VOC_core"/>
</dbReference>
<proteinExistence type="predicted"/>
<evidence type="ECO:0000259" key="1">
    <source>
        <dbReference type="PROSITE" id="PS51819"/>
    </source>
</evidence>
<evidence type="ECO:0000313" key="3">
    <source>
        <dbReference type="Proteomes" id="UP000542125"/>
    </source>
</evidence>
<dbReference type="InterPro" id="IPR004360">
    <property type="entry name" value="Glyas_Fos-R_dOase_dom"/>
</dbReference>
<organism evidence="2 3">
    <name type="scientific">Pigmentiphaga litoralis</name>
    <dbReference type="NCBI Taxonomy" id="516702"/>
    <lineage>
        <taxon>Bacteria</taxon>
        <taxon>Pseudomonadati</taxon>
        <taxon>Pseudomonadota</taxon>
        <taxon>Betaproteobacteria</taxon>
        <taxon>Burkholderiales</taxon>
        <taxon>Alcaligenaceae</taxon>
        <taxon>Pigmentiphaga</taxon>
    </lineage>
</organism>
<dbReference type="RefSeq" id="WP_179582586.1">
    <property type="nucleotide sequence ID" value="NZ_JACBYR010000001.1"/>
</dbReference>
<comment type="caution">
    <text evidence="2">The sequence shown here is derived from an EMBL/GenBank/DDBJ whole genome shotgun (WGS) entry which is preliminary data.</text>
</comment>
<dbReference type="PANTHER" id="PTHR36503">
    <property type="entry name" value="BLR2520 PROTEIN"/>
    <property type="match status" value="1"/>
</dbReference>
<dbReference type="EMBL" id="JACBYR010000001">
    <property type="protein sequence ID" value="NYE80995.1"/>
    <property type="molecule type" value="Genomic_DNA"/>
</dbReference>
<protein>
    <submittedName>
        <fullName evidence="2">Catechol 2,3-dioxygenase-like lactoylglutathione lyase family enzyme</fullName>
    </submittedName>
</protein>
<name>A0A7Y9IQD7_9BURK</name>
<reference evidence="2 3" key="1">
    <citation type="submission" date="2020-07" db="EMBL/GenBank/DDBJ databases">
        <title>Genomic Encyclopedia of Type Strains, Phase IV (KMG-V): Genome sequencing to study the core and pangenomes of soil and plant-associated prokaryotes.</title>
        <authorList>
            <person name="Whitman W."/>
        </authorList>
    </citation>
    <scope>NUCLEOTIDE SEQUENCE [LARGE SCALE GENOMIC DNA]</scope>
    <source>
        <strain evidence="2 3">SAS40</strain>
    </source>
</reference>
<dbReference type="InterPro" id="IPR029068">
    <property type="entry name" value="Glyas_Bleomycin-R_OHBP_Dase"/>
</dbReference>
<keyword evidence="2" id="KW-0223">Dioxygenase</keyword>
<evidence type="ECO:0000313" key="2">
    <source>
        <dbReference type="EMBL" id="NYE80995.1"/>
    </source>
</evidence>
<dbReference type="PIRSF" id="PIRSF039020">
    <property type="entry name" value="EhpR"/>
    <property type="match status" value="1"/>
</dbReference>
<dbReference type="PANTHER" id="PTHR36503:SF1">
    <property type="entry name" value="BLR2520 PROTEIN"/>
    <property type="match status" value="1"/>
</dbReference>
<gene>
    <name evidence="2" type="ORF">FHW18_000266</name>
</gene>
<keyword evidence="3" id="KW-1185">Reference proteome</keyword>